<dbReference type="InterPro" id="IPR052351">
    <property type="entry name" value="Ornithine_N-alpha-AT"/>
</dbReference>
<keyword evidence="5" id="KW-0012">Acyltransferase</keyword>
<dbReference type="Pfam" id="PF13444">
    <property type="entry name" value="Acetyltransf_5"/>
    <property type="match status" value="1"/>
</dbReference>
<dbReference type="PANTHER" id="PTHR37323:SF1">
    <property type="entry name" value="L-ORNITHINE N(ALPHA)-ACYLTRANSFERASE"/>
    <property type="match status" value="1"/>
</dbReference>
<reference evidence="11" key="1">
    <citation type="submission" date="2020-10" db="EMBL/GenBank/DDBJ databases">
        <authorList>
            <person name="Abbas A."/>
            <person name="Razzaq R."/>
            <person name="Waqas M."/>
            <person name="Abbas N."/>
            <person name="Nielsen T.K."/>
            <person name="Hansen L.H."/>
            <person name="Hussain S."/>
            <person name="Shahid M."/>
        </authorList>
    </citation>
    <scope>NUCLEOTIDE SEQUENCE</scope>
    <source>
        <strain evidence="11">S14</strain>
    </source>
</reference>
<comment type="catalytic activity">
    <reaction evidence="10">
        <text>a (3R)-hydroxyacyl-[ACP] + L-ornithine = a lyso-ornithine lipid + holo-[ACP] + H(+)</text>
        <dbReference type="Rhea" id="RHEA:20633"/>
        <dbReference type="Rhea" id="RHEA-COMP:9685"/>
        <dbReference type="Rhea" id="RHEA-COMP:9945"/>
        <dbReference type="ChEBI" id="CHEBI:15378"/>
        <dbReference type="ChEBI" id="CHEBI:46911"/>
        <dbReference type="ChEBI" id="CHEBI:64479"/>
        <dbReference type="ChEBI" id="CHEBI:78827"/>
        <dbReference type="ChEBI" id="CHEBI:138482"/>
        <dbReference type="EC" id="2.3.2.30"/>
    </reaction>
    <physiologicalReaction direction="left-to-right" evidence="10">
        <dbReference type="Rhea" id="RHEA:20634"/>
    </physiologicalReaction>
</comment>
<keyword evidence="3" id="KW-0808">Transferase</keyword>
<accession>A0ABU1DBJ4</accession>
<sequence>MTVHRPPQSGPGAIVGRIRSHRQAATAAPKGFSITPKWGFGKPSRDRLEASAQALPKPLGRIGGLELRLAERPRDVKHAQRLRYRVFFEEMSAVADPIAKLWRRDMDLFDAVCDHLVVTDHAAQGPSLAATLLNGMKGFAVDGAALAAPLKTKPAVVGTYRLLRQSVADRAFGFYTAGEFDIDPLIARHRHLNFLELGRSCVLKPYRDKRTVELLWHGIWAYVLAHRIDVMIGCASLEGVDPKQLRLPLSYLHHFHAAPAEWAAGALPERRASFDLMPKEEIDLRAALRTLPPLIKAYLRLGAYVGDGAVVDREFGTTDVLVILPKTAINPKYVGYYGAEAERHAA</sequence>
<comment type="similarity">
    <text evidence="6">Belongs to the acetyltransferase family. OlsB subfamily.</text>
</comment>
<dbReference type="EMBL" id="JADBEO010000003">
    <property type="protein sequence ID" value="MDR4305440.1"/>
    <property type="molecule type" value="Genomic_DNA"/>
</dbReference>
<evidence type="ECO:0000256" key="6">
    <source>
        <dbReference type="ARBA" id="ARBA00038095"/>
    </source>
</evidence>
<evidence type="ECO:0000256" key="3">
    <source>
        <dbReference type="ARBA" id="ARBA00022679"/>
    </source>
</evidence>
<keyword evidence="2" id="KW-0444">Lipid biosynthesis</keyword>
<dbReference type="RefSeq" id="WP_309388493.1">
    <property type="nucleotide sequence ID" value="NZ_JADBEO010000003.1"/>
</dbReference>
<keyword evidence="4" id="KW-0443">Lipid metabolism</keyword>
<keyword evidence="12" id="KW-1185">Reference proteome</keyword>
<dbReference type="InterPro" id="IPR016181">
    <property type="entry name" value="Acyl_CoA_acyltransferase"/>
</dbReference>
<evidence type="ECO:0000256" key="4">
    <source>
        <dbReference type="ARBA" id="ARBA00023098"/>
    </source>
</evidence>
<dbReference type="EC" id="2.3.2.30" evidence="7"/>
<evidence type="ECO:0000256" key="2">
    <source>
        <dbReference type="ARBA" id="ARBA00022516"/>
    </source>
</evidence>
<dbReference type="SUPFAM" id="SSF55729">
    <property type="entry name" value="Acyl-CoA N-acyltransferases (Nat)"/>
    <property type="match status" value="1"/>
</dbReference>
<proteinExistence type="inferred from homology"/>
<evidence type="ECO:0000313" key="11">
    <source>
        <dbReference type="EMBL" id="MDR4305440.1"/>
    </source>
</evidence>
<dbReference type="Proteomes" id="UP001181622">
    <property type="component" value="Unassembled WGS sequence"/>
</dbReference>
<dbReference type="PANTHER" id="PTHR37323">
    <property type="entry name" value="GCN5-RELATED N-ACETYLTRANSFERASE"/>
    <property type="match status" value="1"/>
</dbReference>
<comment type="function">
    <text evidence="9">Catalyzes the first step in the biosynthesis of ornithine lipids, which are phosphorus-free membrane lipids. Catalyzes the 3-hydroxyacyl-acyl carrier protein-dependent acylation of ornithine to form lyso-ornithine lipid (LOL).</text>
</comment>
<organism evidence="11 12">
    <name type="scientific">Chelatococcus sambhunathii</name>
    <dbReference type="NCBI Taxonomy" id="363953"/>
    <lineage>
        <taxon>Bacteria</taxon>
        <taxon>Pseudomonadati</taxon>
        <taxon>Pseudomonadota</taxon>
        <taxon>Alphaproteobacteria</taxon>
        <taxon>Hyphomicrobiales</taxon>
        <taxon>Chelatococcaceae</taxon>
        <taxon>Chelatococcus</taxon>
    </lineage>
</organism>
<comment type="pathway">
    <text evidence="1">Lipid metabolism.</text>
</comment>
<dbReference type="Gene3D" id="3.40.630.30">
    <property type="match status" value="1"/>
</dbReference>
<gene>
    <name evidence="11" type="ORF">IHQ68_02230</name>
</gene>
<evidence type="ECO:0000256" key="5">
    <source>
        <dbReference type="ARBA" id="ARBA00023315"/>
    </source>
</evidence>
<evidence type="ECO:0000256" key="1">
    <source>
        <dbReference type="ARBA" id="ARBA00005189"/>
    </source>
</evidence>
<evidence type="ECO:0000256" key="10">
    <source>
        <dbReference type="ARBA" id="ARBA00047785"/>
    </source>
</evidence>
<comment type="caution">
    <text evidence="11">The sequence shown here is derived from an EMBL/GenBank/DDBJ whole genome shotgun (WGS) entry which is preliminary data.</text>
</comment>
<evidence type="ECO:0000256" key="9">
    <source>
        <dbReference type="ARBA" id="ARBA00045724"/>
    </source>
</evidence>
<evidence type="ECO:0000313" key="12">
    <source>
        <dbReference type="Proteomes" id="UP001181622"/>
    </source>
</evidence>
<protein>
    <recommendedName>
        <fullName evidence="8">L-ornithine N(alpha)-acyltransferase</fullName>
        <ecNumber evidence="7">2.3.2.30</ecNumber>
    </recommendedName>
</protein>
<evidence type="ECO:0000256" key="7">
    <source>
        <dbReference type="ARBA" id="ARBA00039058"/>
    </source>
</evidence>
<name>A0ABU1DBJ4_9HYPH</name>
<evidence type="ECO:0000256" key="8">
    <source>
        <dbReference type="ARBA" id="ARBA00039866"/>
    </source>
</evidence>